<comment type="similarity">
    <text evidence="3">Belongs to the lipase chaperone family.</text>
</comment>
<keyword evidence="9 17" id="KW-1133">Transmembrane helix</keyword>
<dbReference type="InterPro" id="IPR004961">
    <property type="entry name" value="Lipase_chaperone"/>
</dbReference>
<evidence type="ECO:0000313" key="19">
    <source>
        <dbReference type="Proteomes" id="UP001595798"/>
    </source>
</evidence>
<dbReference type="Pfam" id="PF03280">
    <property type="entry name" value="Lipase_chap"/>
    <property type="match status" value="1"/>
</dbReference>
<proteinExistence type="inferred from homology"/>
<keyword evidence="7 17" id="KW-0812">Transmembrane</keyword>
<evidence type="ECO:0000256" key="7">
    <source>
        <dbReference type="ARBA" id="ARBA00022692"/>
    </source>
</evidence>
<evidence type="ECO:0000256" key="15">
    <source>
        <dbReference type="ARBA" id="ARBA00033028"/>
    </source>
</evidence>
<feature type="compositionally biased region" description="Polar residues" evidence="16">
    <location>
        <begin position="36"/>
        <end position="65"/>
    </location>
</feature>
<evidence type="ECO:0000256" key="6">
    <source>
        <dbReference type="ARBA" id="ARBA00022519"/>
    </source>
</evidence>
<name>A0ABV8QKD1_9GAMM</name>
<comment type="subcellular location">
    <subcellularLocation>
        <location evidence="2">Cell inner membrane</location>
        <topology evidence="2">Single-pass membrane protein</topology>
        <orientation evidence="2">Periplasmic side</orientation>
    </subcellularLocation>
</comment>
<keyword evidence="10" id="KW-0443">Lipid metabolism</keyword>
<evidence type="ECO:0000313" key="18">
    <source>
        <dbReference type="EMBL" id="MFC4260775.1"/>
    </source>
</evidence>
<feature type="region of interest" description="Disordered" evidence="16">
    <location>
        <begin position="30"/>
        <end position="80"/>
    </location>
</feature>
<keyword evidence="11 17" id="KW-0472">Membrane</keyword>
<evidence type="ECO:0000256" key="8">
    <source>
        <dbReference type="ARBA" id="ARBA00022963"/>
    </source>
</evidence>
<evidence type="ECO:0000256" key="17">
    <source>
        <dbReference type="SAM" id="Phobius"/>
    </source>
</evidence>
<reference evidence="19" key="1">
    <citation type="journal article" date="2019" name="Int. J. Syst. Evol. Microbiol.">
        <title>The Global Catalogue of Microorganisms (GCM) 10K type strain sequencing project: providing services to taxonomists for standard genome sequencing and annotation.</title>
        <authorList>
            <consortium name="The Broad Institute Genomics Platform"/>
            <consortium name="The Broad Institute Genome Sequencing Center for Infectious Disease"/>
            <person name="Wu L."/>
            <person name="Ma J."/>
        </authorList>
    </citation>
    <scope>NUCLEOTIDE SEQUENCE [LARGE SCALE GENOMIC DNA]</scope>
    <source>
        <strain evidence="19">CECT 7297</strain>
    </source>
</reference>
<accession>A0ABV8QKD1</accession>
<evidence type="ECO:0000256" key="14">
    <source>
        <dbReference type="ARBA" id="ARBA00031542"/>
    </source>
</evidence>
<keyword evidence="19" id="KW-1185">Reference proteome</keyword>
<gene>
    <name evidence="18" type="ORF">ACFOZ5_17295</name>
</gene>
<evidence type="ECO:0000256" key="5">
    <source>
        <dbReference type="ARBA" id="ARBA00022475"/>
    </source>
</evidence>
<evidence type="ECO:0000256" key="10">
    <source>
        <dbReference type="ARBA" id="ARBA00023098"/>
    </source>
</evidence>
<keyword evidence="6" id="KW-0997">Cell inner membrane</keyword>
<organism evidence="18 19">
    <name type="scientific">Marinobacter lacisalsi</name>
    <dbReference type="NCBI Taxonomy" id="475979"/>
    <lineage>
        <taxon>Bacteria</taxon>
        <taxon>Pseudomonadati</taxon>
        <taxon>Pseudomonadota</taxon>
        <taxon>Gammaproteobacteria</taxon>
        <taxon>Pseudomonadales</taxon>
        <taxon>Marinobacteraceae</taxon>
        <taxon>Marinobacter</taxon>
    </lineage>
</organism>
<dbReference type="EMBL" id="JBHSDI010000060">
    <property type="protein sequence ID" value="MFC4260775.1"/>
    <property type="molecule type" value="Genomic_DNA"/>
</dbReference>
<evidence type="ECO:0000256" key="11">
    <source>
        <dbReference type="ARBA" id="ARBA00023136"/>
    </source>
</evidence>
<sequence length="357" mass="39388">MAGNRDGWWLAAVISPLVLLGGWMLWPDSPEPAPSWASSDDSGRPTQTIASQWQEPDTNLASPQGTGVADSQPSADDAEAPDAEISLDRLQHALANIGIDENGDLVLDEIALASLRQAFRGLENAGPETLNELKLYVEAGLAGETGSQAARILGDYINYRKALAAAEADWGKLDDLGPRQKLERAIDLRRQHMDPLAASQLFAGEDAHQRYLIAMEEVRADPDLTGEQRQQALTRLREDLHSGALLVDGKGTDAVEKLRSERQKWESMGLSDETQDYLKQQTLGLVAARDLAGTDTQDWQNRYDQFSQQRNTILNAGLTEDEKARQVESLMATYFTEEEVEAASNWLPEYLKTELSD</sequence>
<evidence type="ECO:0000256" key="13">
    <source>
        <dbReference type="ARBA" id="ARBA00030948"/>
    </source>
</evidence>
<evidence type="ECO:0000256" key="2">
    <source>
        <dbReference type="ARBA" id="ARBA00004383"/>
    </source>
</evidence>
<evidence type="ECO:0000256" key="16">
    <source>
        <dbReference type="SAM" id="MobiDB-lite"/>
    </source>
</evidence>
<dbReference type="SUPFAM" id="SSF158855">
    <property type="entry name" value="Lipase chaperone-like"/>
    <property type="match status" value="1"/>
</dbReference>
<evidence type="ECO:0000256" key="3">
    <source>
        <dbReference type="ARBA" id="ARBA00010358"/>
    </source>
</evidence>
<evidence type="ECO:0000256" key="4">
    <source>
        <dbReference type="ARBA" id="ARBA00019692"/>
    </source>
</evidence>
<comment type="function">
    <text evidence="1">May be involved in the folding of the extracellular lipase during its passage through the periplasm.</text>
</comment>
<protein>
    <recommendedName>
        <fullName evidence="4">Lipase chaperone</fullName>
    </recommendedName>
    <alternativeName>
        <fullName evidence="15">Lipase foldase</fullName>
    </alternativeName>
    <alternativeName>
        <fullName evidence="13">Lipase helper protein</fullName>
    </alternativeName>
    <alternativeName>
        <fullName evidence="14">Lipase modulator</fullName>
    </alternativeName>
</protein>
<keyword evidence="12" id="KW-0143">Chaperone</keyword>
<keyword evidence="5" id="KW-1003">Cell membrane</keyword>
<dbReference type="RefSeq" id="WP_379889640.1">
    <property type="nucleotide sequence ID" value="NZ_JBHSDI010000060.1"/>
</dbReference>
<comment type="caution">
    <text evidence="18">The sequence shown here is derived from an EMBL/GenBank/DDBJ whole genome shotgun (WGS) entry which is preliminary data.</text>
</comment>
<dbReference type="Proteomes" id="UP001595798">
    <property type="component" value="Unassembled WGS sequence"/>
</dbReference>
<evidence type="ECO:0000256" key="12">
    <source>
        <dbReference type="ARBA" id="ARBA00023186"/>
    </source>
</evidence>
<feature type="transmembrane region" description="Helical" evidence="17">
    <location>
        <begin position="7"/>
        <end position="26"/>
    </location>
</feature>
<keyword evidence="8" id="KW-0442">Lipid degradation</keyword>
<evidence type="ECO:0000256" key="1">
    <source>
        <dbReference type="ARBA" id="ARBA00003280"/>
    </source>
</evidence>
<evidence type="ECO:0000256" key="9">
    <source>
        <dbReference type="ARBA" id="ARBA00022989"/>
    </source>
</evidence>